<sequence length="228" mass="26289">MPSEKTTSISNSWDINAEEWIKVLKEQKIPSREITNPAIINHVLGFKLKNILDLGCGEGWLCRALSTKGIETFGVDGSERLILEASEKGKSSNYQCLSFEDIIIGTKINGAPFEGIIFNFCLYEKSMTERLLIKIDELLVNDGYIFIQTLHPFTFHKNGQTYKSEWVNDSWKGLPGNFKMPHRWYFRTLEDWMYLFQKTGYTMINLREPKSAEAELPSSIIFTLKKSR</sequence>
<keyword evidence="1" id="KW-0808">Transferase</keyword>
<organism evidence="1 2">
    <name type="scientific">Aquiflexum balticum DSM 16537</name>
    <dbReference type="NCBI Taxonomy" id="758820"/>
    <lineage>
        <taxon>Bacteria</taxon>
        <taxon>Pseudomonadati</taxon>
        <taxon>Bacteroidota</taxon>
        <taxon>Cytophagia</taxon>
        <taxon>Cytophagales</taxon>
        <taxon>Cyclobacteriaceae</taxon>
        <taxon>Aquiflexum</taxon>
    </lineage>
</organism>
<gene>
    <name evidence="1" type="ORF">SAMN00777080_3475</name>
</gene>
<reference evidence="2" key="1">
    <citation type="submission" date="2017-04" db="EMBL/GenBank/DDBJ databases">
        <authorList>
            <person name="Varghese N."/>
            <person name="Submissions S."/>
        </authorList>
    </citation>
    <scope>NUCLEOTIDE SEQUENCE [LARGE SCALE GENOMIC DNA]</scope>
    <source>
        <strain evidence="2">DSM 16537</strain>
    </source>
</reference>
<dbReference type="Gene3D" id="3.40.50.150">
    <property type="entry name" value="Vaccinia Virus protein VP39"/>
    <property type="match status" value="1"/>
</dbReference>
<dbReference type="EMBL" id="LT838813">
    <property type="protein sequence ID" value="SMD44840.1"/>
    <property type="molecule type" value="Genomic_DNA"/>
</dbReference>
<accession>A0A1W2H7D9</accession>
<evidence type="ECO:0000313" key="2">
    <source>
        <dbReference type="Proteomes" id="UP000192333"/>
    </source>
</evidence>
<dbReference type="OrthoDB" id="9791837at2"/>
<protein>
    <submittedName>
        <fullName evidence="1">Methyltransferase domain-containing protein</fullName>
    </submittedName>
</protein>
<dbReference type="AlphaFoldDB" id="A0A1W2H7D9"/>
<dbReference type="PANTHER" id="PTHR43861">
    <property type="entry name" value="TRANS-ACONITATE 2-METHYLTRANSFERASE-RELATED"/>
    <property type="match status" value="1"/>
</dbReference>
<dbReference type="RefSeq" id="WP_084121623.1">
    <property type="nucleotide sequence ID" value="NZ_LT838813.1"/>
</dbReference>
<dbReference type="GO" id="GO:0008168">
    <property type="term" value="F:methyltransferase activity"/>
    <property type="evidence" value="ECO:0007669"/>
    <property type="project" value="UniProtKB-KW"/>
</dbReference>
<proteinExistence type="predicted"/>
<keyword evidence="2" id="KW-1185">Reference proteome</keyword>
<dbReference type="STRING" id="758820.SAMN00777080_3475"/>
<dbReference type="GO" id="GO:0032259">
    <property type="term" value="P:methylation"/>
    <property type="evidence" value="ECO:0007669"/>
    <property type="project" value="UniProtKB-KW"/>
</dbReference>
<evidence type="ECO:0000313" key="1">
    <source>
        <dbReference type="EMBL" id="SMD44840.1"/>
    </source>
</evidence>
<dbReference type="PANTHER" id="PTHR43861:SF1">
    <property type="entry name" value="TRANS-ACONITATE 2-METHYLTRANSFERASE"/>
    <property type="match status" value="1"/>
</dbReference>
<keyword evidence="1" id="KW-0489">Methyltransferase</keyword>
<dbReference type="InterPro" id="IPR029063">
    <property type="entry name" value="SAM-dependent_MTases_sf"/>
</dbReference>
<dbReference type="CDD" id="cd02440">
    <property type="entry name" value="AdoMet_MTases"/>
    <property type="match status" value="1"/>
</dbReference>
<dbReference type="Proteomes" id="UP000192333">
    <property type="component" value="Chromosome I"/>
</dbReference>
<name>A0A1W2H7D9_9BACT</name>
<dbReference type="SUPFAM" id="SSF53335">
    <property type="entry name" value="S-adenosyl-L-methionine-dependent methyltransferases"/>
    <property type="match status" value="1"/>
</dbReference>
<dbReference type="Pfam" id="PF13489">
    <property type="entry name" value="Methyltransf_23"/>
    <property type="match status" value="1"/>
</dbReference>